<feature type="chain" id="PRO_5011543352" description="Chlorophyllase enzyme" evidence="2">
    <location>
        <begin position="23"/>
        <end position="347"/>
    </location>
</feature>
<feature type="compositionally biased region" description="Low complexity" evidence="1">
    <location>
        <begin position="125"/>
        <end position="134"/>
    </location>
</feature>
<dbReference type="Gene3D" id="3.40.50.1820">
    <property type="entry name" value="alpha/beta hydrolase"/>
    <property type="match status" value="1"/>
</dbReference>
<sequence length="347" mass="36644">MAPSRTIFLGLAALLAAGASQAQNTREPHKRFPVAPPPPYVSPETPQGSGRFPAVMEVEPGLATHVVYRPASLTALGKDKLPVVAFANGGCVNVGNRFRYFLSEIASHGFLAIATGTMGPKEAESSQSSSDNQNPPAPGSPAALGVKHADTGQRPAATTAKQMIDAIDWAVAENSRKGGKYEGRIDTSKIAVMGQSCGGLQAIDAAHDPRVSTLGVWNSGSFPTDGFAWRLAASRADKADVKTLRVPALYVSGEPSDVAYPNADNDFELLQVPAFRAWKEQTGHAGTYREPNGGVYGQVAVAWLQWQLKGDQQAARMFTGADCGLCTRPEWKVKSKGMGADGAAPQR</sequence>
<dbReference type="OrthoDB" id="9812672at2"/>
<keyword evidence="4" id="KW-1185">Reference proteome</keyword>
<dbReference type="PANTHER" id="PTHR33428">
    <property type="entry name" value="CHLOROPHYLLASE-2, CHLOROPLASTIC"/>
    <property type="match status" value="1"/>
</dbReference>
<dbReference type="EMBL" id="FOLD01000012">
    <property type="protein sequence ID" value="SFC92348.1"/>
    <property type="molecule type" value="Genomic_DNA"/>
</dbReference>
<feature type="signal peptide" evidence="2">
    <location>
        <begin position="1"/>
        <end position="22"/>
    </location>
</feature>
<dbReference type="Proteomes" id="UP000198639">
    <property type="component" value="Unassembled WGS sequence"/>
</dbReference>
<reference evidence="4" key="1">
    <citation type="submission" date="2016-10" db="EMBL/GenBank/DDBJ databases">
        <authorList>
            <person name="Varghese N."/>
            <person name="Submissions S."/>
        </authorList>
    </citation>
    <scope>NUCLEOTIDE SEQUENCE [LARGE SCALE GENOMIC DNA]</scope>
    <source>
        <strain evidence="4">CGMCC 1.12041</strain>
    </source>
</reference>
<evidence type="ECO:0008006" key="5">
    <source>
        <dbReference type="Google" id="ProtNLM"/>
    </source>
</evidence>
<dbReference type="STRING" id="1164594.SAMN05216204_11271"/>
<evidence type="ECO:0000313" key="3">
    <source>
        <dbReference type="EMBL" id="SFC92348.1"/>
    </source>
</evidence>
<gene>
    <name evidence="3" type="ORF">SAMN05216204_11271</name>
</gene>
<evidence type="ECO:0000256" key="2">
    <source>
        <dbReference type="SAM" id="SignalP"/>
    </source>
</evidence>
<dbReference type="SUPFAM" id="SSF53474">
    <property type="entry name" value="alpha/beta-Hydrolases"/>
    <property type="match status" value="1"/>
</dbReference>
<protein>
    <recommendedName>
        <fullName evidence="5">Chlorophyllase enzyme</fullName>
    </recommendedName>
</protein>
<organism evidence="3 4">
    <name type="scientific">Massilia yuzhufengensis</name>
    <dbReference type="NCBI Taxonomy" id="1164594"/>
    <lineage>
        <taxon>Bacteria</taxon>
        <taxon>Pseudomonadati</taxon>
        <taxon>Pseudomonadota</taxon>
        <taxon>Betaproteobacteria</taxon>
        <taxon>Burkholderiales</taxon>
        <taxon>Oxalobacteraceae</taxon>
        <taxon>Telluria group</taxon>
        <taxon>Massilia</taxon>
    </lineage>
</organism>
<dbReference type="AlphaFoldDB" id="A0A1I1NA46"/>
<dbReference type="InterPro" id="IPR029058">
    <property type="entry name" value="AB_hydrolase_fold"/>
</dbReference>
<evidence type="ECO:0000256" key="1">
    <source>
        <dbReference type="SAM" id="MobiDB-lite"/>
    </source>
</evidence>
<dbReference type="RefSeq" id="WP_091874844.1">
    <property type="nucleotide sequence ID" value="NZ_FOLD01000012.1"/>
</dbReference>
<accession>A0A1I1NA46</accession>
<proteinExistence type="predicted"/>
<feature type="region of interest" description="Disordered" evidence="1">
    <location>
        <begin position="119"/>
        <end position="157"/>
    </location>
</feature>
<dbReference type="PANTHER" id="PTHR33428:SF14">
    <property type="entry name" value="CARBOXYLESTERASE TYPE B DOMAIN-CONTAINING PROTEIN"/>
    <property type="match status" value="1"/>
</dbReference>
<evidence type="ECO:0000313" key="4">
    <source>
        <dbReference type="Proteomes" id="UP000198639"/>
    </source>
</evidence>
<name>A0A1I1NA46_9BURK</name>
<keyword evidence="2" id="KW-0732">Signal</keyword>